<dbReference type="InterPro" id="IPR028281">
    <property type="entry name" value="Sirohaem_synthase_central"/>
</dbReference>
<evidence type="ECO:0000256" key="3">
    <source>
        <dbReference type="ARBA" id="ARBA00023002"/>
    </source>
</evidence>
<dbReference type="GO" id="GO:0043115">
    <property type="term" value="F:precorrin-2 dehydrogenase activity"/>
    <property type="evidence" value="ECO:0007669"/>
    <property type="project" value="UniProtKB-EC"/>
</dbReference>
<evidence type="ECO:0000259" key="6">
    <source>
        <dbReference type="Pfam" id="PF14823"/>
    </source>
</evidence>
<dbReference type="InterPro" id="IPR028162">
    <property type="entry name" value="Met8_C"/>
</dbReference>
<dbReference type="Gene3D" id="3.30.160.110">
    <property type="entry name" value="Siroheme synthase, domain 2"/>
    <property type="match status" value="1"/>
</dbReference>
<dbReference type="STRING" id="683960.A0A1E3NYP2"/>
<evidence type="ECO:0000256" key="2">
    <source>
        <dbReference type="ARBA" id="ARBA00012400"/>
    </source>
</evidence>
<dbReference type="Pfam" id="PF14823">
    <property type="entry name" value="Sirohm_synth_C"/>
    <property type="match status" value="1"/>
</dbReference>
<feature type="domain" description="Siroheme biosynthesis protein Met8 C-terminal" evidence="6">
    <location>
        <begin position="190"/>
        <end position="246"/>
    </location>
</feature>
<dbReference type="Pfam" id="PF14824">
    <property type="entry name" value="Sirohm_synth_M"/>
    <property type="match status" value="1"/>
</dbReference>
<dbReference type="PANTHER" id="PTHR35330">
    <property type="entry name" value="SIROHEME BIOSYNTHESIS PROTEIN MET8"/>
    <property type="match status" value="1"/>
</dbReference>
<reference evidence="8 9" key="1">
    <citation type="journal article" date="2016" name="Proc. Natl. Acad. Sci. U.S.A.">
        <title>Comparative genomics of biotechnologically important yeasts.</title>
        <authorList>
            <person name="Riley R."/>
            <person name="Haridas S."/>
            <person name="Wolfe K.H."/>
            <person name="Lopes M.R."/>
            <person name="Hittinger C.T."/>
            <person name="Goeker M."/>
            <person name="Salamov A.A."/>
            <person name="Wisecaver J.H."/>
            <person name="Long T.M."/>
            <person name="Calvey C.H."/>
            <person name="Aerts A.L."/>
            <person name="Barry K.W."/>
            <person name="Choi C."/>
            <person name="Clum A."/>
            <person name="Coughlan A.Y."/>
            <person name="Deshpande S."/>
            <person name="Douglass A.P."/>
            <person name="Hanson S.J."/>
            <person name="Klenk H.-P."/>
            <person name="LaButti K.M."/>
            <person name="Lapidus A."/>
            <person name="Lindquist E.A."/>
            <person name="Lipzen A.M."/>
            <person name="Meier-Kolthoff J.P."/>
            <person name="Ohm R.A."/>
            <person name="Otillar R.P."/>
            <person name="Pangilinan J.L."/>
            <person name="Peng Y."/>
            <person name="Rokas A."/>
            <person name="Rosa C.A."/>
            <person name="Scheuner C."/>
            <person name="Sibirny A.A."/>
            <person name="Slot J.C."/>
            <person name="Stielow J.B."/>
            <person name="Sun H."/>
            <person name="Kurtzman C.P."/>
            <person name="Blackwell M."/>
            <person name="Grigoriev I.V."/>
            <person name="Jeffries T.W."/>
        </authorList>
    </citation>
    <scope>NUCLEOTIDE SEQUENCE [LARGE SCALE GENOMIC DNA]</scope>
    <source>
        <strain evidence="9">ATCC 58044 / CBS 1984 / NCYC 433 / NRRL Y-366-8</strain>
    </source>
</reference>
<dbReference type="SUPFAM" id="SSF51735">
    <property type="entry name" value="NAD(P)-binding Rossmann-fold domains"/>
    <property type="match status" value="1"/>
</dbReference>
<evidence type="ECO:0000259" key="7">
    <source>
        <dbReference type="Pfam" id="PF14824"/>
    </source>
</evidence>
<gene>
    <name evidence="8" type="ORF">WICANDRAFT_34734</name>
</gene>
<dbReference type="InterPro" id="IPR036291">
    <property type="entry name" value="NAD(P)-bd_dom_sf"/>
</dbReference>
<organism evidence="8 9">
    <name type="scientific">Wickerhamomyces anomalus (strain ATCC 58044 / CBS 1984 / NCYC 433 / NRRL Y-366-8)</name>
    <name type="common">Yeast</name>
    <name type="synonym">Hansenula anomala</name>
    <dbReference type="NCBI Taxonomy" id="683960"/>
    <lineage>
        <taxon>Eukaryota</taxon>
        <taxon>Fungi</taxon>
        <taxon>Dikarya</taxon>
        <taxon>Ascomycota</taxon>
        <taxon>Saccharomycotina</taxon>
        <taxon>Saccharomycetes</taxon>
        <taxon>Phaffomycetales</taxon>
        <taxon>Wickerhamomycetaceae</taxon>
        <taxon>Wickerhamomyces</taxon>
    </lineage>
</organism>
<evidence type="ECO:0000313" key="8">
    <source>
        <dbReference type="EMBL" id="ODQ58243.1"/>
    </source>
</evidence>
<comment type="pathway">
    <text evidence="1">Porphyrin-containing compound metabolism; siroheme biosynthesis; sirohydrochlorin from precorrin-2: step 1/1.</text>
</comment>
<evidence type="ECO:0000256" key="1">
    <source>
        <dbReference type="ARBA" id="ARBA00005010"/>
    </source>
</evidence>
<dbReference type="Proteomes" id="UP000094112">
    <property type="component" value="Unassembled WGS sequence"/>
</dbReference>
<dbReference type="AlphaFoldDB" id="A0A1E3NYP2"/>
<proteinExistence type="predicted"/>
<dbReference type="OrthoDB" id="1721126at2759"/>
<feature type="domain" description="Siroheme synthase central" evidence="7">
    <location>
        <begin position="159"/>
        <end position="184"/>
    </location>
</feature>
<dbReference type="PANTHER" id="PTHR35330:SF1">
    <property type="entry name" value="SIROHEME BIOSYNTHESIS PROTEIN MET8"/>
    <property type="match status" value="1"/>
</dbReference>
<evidence type="ECO:0000256" key="5">
    <source>
        <dbReference type="ARBA" id="ARBA00023244"/>
    </source>
</evidence>
<keyword evidence="5" id="KW-0627">Porphyrin biosynthesis</keyword>
<dbReference type="Gene3D" id="3.40.50.720">
    <property type="entry name" value="NAD(P)-binding Rossmann-like Domain"/>
    <property type="match status" value="1"/>
</dbReference>
<evidence type="ECO:0000313" key="9">
    <source>
        <dbReference type="Proteomes" id="UP000094112"/>
    </source>
</evidence>
<dbReference type="Pfam" id="PF13241">
    <property type="entry name" value="NAD_binding_7"/>
    <property type="match status" value="1"/>
</dbReference>
<name>A0A1E3NYP2_WICAA</name>
<evidence type="ECO:0000256" key="4">
    <source>
        <dbReference type="ARBA" id="ARBA00023027"/>
    </source>
</evidence>
<dbReference type="UniPathway" id="UPA00262">
    <property type="reaction ID" value="UER00222"/>
</dbReference>
<protein>
    <recommendedName>
        <fullName evidence="2">precorrin-2 dehydrogenase</fullName>
        <ecNumber evidence="2">1.3.1.76</ecNumber>
    </recommendedName>
</protein>
<dbReference type="GO" id="GO:0019354">
    <property type="term" value="P:siroheme biosynthetic process"/>
    <property type="evidence" value="ECO:0007669"/>
    <property type="project" value="UniProtKB-UniPathway"/>
</dbReference>
<keyword evidence="9" id="KW-1185">Reference proteome</keyword>
<keyword evidence="4" id="KW-0520">NAD</keyword>
<dbReference type="InterPro" id="IPR028161">
    <property type="entry name" value="Met8-like"/>
</dbReference>
<dbReference type="GO" id="GO:0004325">
    <property type="term" value="F:ferrochelatase activity"/>
    <property type="evidence" value="ECO:0007669"/>
    <property type="project" value="InterPro"/>
</dbReference>
<dbReference type="EC" id="1.3.1.76" evidence="2"/>
<sequence length="269" mass="30956">MSESEFPEIQPNGSLILAWQVKNRHVLVIGGGEVAASRIYHLLNANAKITVIAPTMNSEIEYRESKGLLHAVHRRQFQDSDLKLYEQTAPQLEKFDEEEYEKIDKYLRESRFELVLVAIDDPIESKKIYYKCKLQGLNVNIADVPPLCDFYFGAIFRKGDLQVMVSTNGKGPRMARLIKDKIADSFSDYEIDKTIKNIGDLRKLLRSKCSGSDNDSIKVRMEWMTKVTDSYTFKQWSDIDIRKVIEYFPGMPPSYDELKNNSLLATLEI</sequence>
<accession>A0A1E3NYP2</accession>
<dbReference type="EMBL" id="KV454212">
    <property type="protein sequence ID" value="ODQ58243.1"/>
    <property type="molecule type" value="Genomic_DNA"/>
</dbReference>
<dbReference type="RefSeq" id="XP_019037450.1">
    <property type="nucleotide sequence ID" value="XM_019182221.1"/>
</dbReference>
<dbReference type="GeneID" id="30199467"/>
<dbReference type="SUPFAM" id="SSF75615">
    <property type="entry name" value="Siroheme synthase middle domains-like"/>
    <property type="match status" value="1"/>
</dbReference>
<dbReference type="Gene3D" id="1.10.3280.10">
    <property type="entry name" value="Siroheme synthase, domain 3"/>
    <property type="match status" value="1"/>
</dbReference>
<keyword evidence="3" id="KW-0560">Oxidoreductase</keyword>